<dbReference type="HAMAP" id="MF_01192">
    <property type="entry name" value="Xni"/>
    <property type="match status" value="1"/>
</dbReference>
<dbReference type="RefSeq" id="WP_132923242.1">
    <property type="nucleotide sequence ID" value="NZ_SJOI01000001.1"/>
</dbReference>
<evidence type="ECO:0000256" key="5">
    <source>
        <dbReference type="ARBA" id="ARBA00022842"/>
    </source>
</evidence>
<comment type="caution">
    <text evidence="10">The sequence shown here is derived from an EMBL/GenBank/DDBJ whole genome shotgun (WGS) entry which is preliminary data.</text>
</comment>
<keyword evidence="6 8" id="KW-0630">Potassium</keyword>
<dbReference type="InterPro" id="IPR036279">
    <property type="entry name" value="5-3_exonuclease_C_sf"/>
</dbReference>
<dbReference type="GO" id="GO:0008409">
    <property type="term" value="F:5'-3' exonuclease activity"/>
    <property type="evidence" value="ECO:0007669"/>
    <property type="project" value="InterPro"/>
</dbReference>
<evidence type="ECO:0000256" key="8">
    <source>
        <dbReference type="HAMAP-Rule" id="MF_01192"/>
    </source>
</evidence>
<dbReference type="CDD" id="cd09859">
    <property type="entry name" value="PIN_53EXO"/>
    <property type="match status" value="1"/>
</dbReference>
<dbReference type="NCBIfam" id="NF007017">
    <property type="entry name" value="PRK09482.1"/>
    <property type="match status" value="1"/>
</dbReference>
<organism evidence="10 11">
    <name type="scientific">Sodalis ligni</name>
    <dbReference type="NCBI Taxonomy" id="2697027"/>
    <lineage>
        <taxon>Bacteria</taxon>
        <taxon>Pseudomonadati</taxon>
        <taxon>Pseudomonadota</taxon>
        <taxon>Gammaproteobacteria</taxon>
        <taxon>Enterobacterales</taxon>
        <taxon>Bruguierivoracaceae</taxon>
        <taxon>Sodalis</taxon>
    </lineage>
</organism>
<feature type="binding site" evidence="8">
    <location>
        <position position="182"/>
    </location>
    <ligand>
        <name>K(+)</name>
        <dbReference type="ChEBI" id="CHEBI:29103"/>
    </ligand>
</feature>
<gene>
    <name evidence="8" type="primary">xni</name>
    <name evidence="8" type="synonym">ygdG</name>
    <name evidence="10" type="ORF">EZJ58_2576</name>
</gene>
<dbReference type="GO" id="GO:0033567">
    <property type="term" value="P:DNA replication, Okazaki fragment processing"/>
    <property type="evidence" value="ECO:0007669"/>
    <property type="project" value="UniProtKB-UniRule"/>
</dbReference>
<dbReference type="InterPro" id="IPR020045">
    <property type="entry name" value="DNA_polI_H3TH"/>
</dbReference>
<keyword evidence="5 8" id="KW-0460">Magnesium</keyword>
<evidence type="ECO:0000313" key="10">
    <source>
        <dbReference type="EMBL" id="TCL04455.1"/>
    </source>
</evidence>
<dbReference type="InterPro" id="IPR022895">
    <property type="entry name" value="Xni"/>
</dbReference>
<dbReference type="SMART" id="SM00279">
    <property type="entry name" value="HhH2"/>
    <property type="match status" value="1"/>
</dbReference>
<evidence type="ECO:0000256" key="7">
    <source>
        <dbReference type="ARBA" id="ARBA00023125"/>
    </source>
</evidence>
<feature type="binding site" evidence="8">
    <location>
        <position position="104"/>
    </location>
    <ligand>
        <name>Mg(2+)</name>
        <dbReference type="ChEBI" id="CHEBI:18420"/>
    </ligand>
</feature>
<comment type="cofactor">
    <cofactor evidence="8">
        <name>K(+)</name>
        <dbReference type="ChEBI" id="CHEBI:29103"/>
    </cofactor>
    <text evidence="8">Binds 1 K(+) per subunit. The potassium ion strongly increases the affinity for DNA.</text>
</comment>
<keyword evidence="2 8" id="KW-0479">Metal-binding</keyword>
<dbReference type="GO" id="GO:0030955">
    <property type="term" value="F:potassium ion binding"/>
    <property type="evidence" value="ECO:0007669"/>
    <property type="project" value="UniProtKB-UniRule"/>
</dbReference>
<keyword evidence="1 8" id="KW-0540">Nuclease</keyword>
<dbReference type="SUPFAM" id="SSF47807">
    <property type="entry name" value="5' to 3' exonuclease, C-terminal subdomain"/>
    <property type="match status" value="1"/>
</dbReference>
<evidence type="ECO:0000256" key="3">
    <source>
        <dbReference type="ARBA" id="ARBA00022759"/>
    </source>
</evidence>
<dbReference type="SUPFAM" id="SSF88723">
    <property type="entry name" value="PIN domain-like"/>
    <property type="match status" value="1"/>
</dbReference>
<dbReference type="InterPro" id="IPR038969">
    <property type="entry name" value="FEN"/>
</dbReference>
<dbReference type="InterPro" id="IPR029060">
    <property type="entry name" value="PIN-like_dom_sf"/>
</dbReference>
<dbReference type="EMBL" id="SJOI01000001">
    <property type="protein sequence ID" value="TCL04455.1"/>
    <property type="molecule type" value="Genomic_DNA"/>
</dbReference>
<dbReference type="AlphaFoldDB" id="A0A4R1NAL2"/>
<comment type="function">
    <text evidence="8">Has flap endonuclease activity. During DNA replication, flap endonucleases cleave the 5'-overhanging flap structure that is generated by displacement synthesis when DNA polymerase encounters the 5'-end of a downstream Okazaki fragment.</text>
</comment>
<dbReference type="PANTHER" id="PTHR42646:SF2">
    <property type="entry name" value="5'-3' EXONUCLEASE FAMILY PROTEIN"/>
    <property type="match status" value="1"/>
</dbReference>
<dbReference type="Gene3D" id="1.10.150.20">
    <property type="entry name" value="5' to 3' exonuclease, C-terminal subdomain"/>
    <property type="match status" value="1"/>
</dbReference>
<proteinExistence type="inferred from homology"/>
<sequence>MTVHLLIVDALNLIRRMHATQGSSCPSACTHALKQLIFHSEPTHAVAVFDDEQRDESWRHQLLPAYKGGRAPMPDELRALLPDIRRLFSQTGVASWQLKGYEADDIAATLAFKVAAAGHRVTLISTDKGYCQLLSPAIHIRDYFQKRWLDLPFITETFGVQPQQLPDYWGLAGISGSKIPGVAGIGAKTAAQLISQAGSLETLYGRLADIPPKWRNKLEPQREMAFICRRVATLDTGVTLEGNLQQLRLPR</sequence>
<dbReference type="OrthoDB" id="8070997at2"/>
<feature type="domain" description="5'-3' exonuclease" evidence="9">
    <location>
        <begin position="3"/>
        <end position="250"/>
    </location>
</feature>
<protein>
    <recommendedName>
        <fullName evidence="8">Flap endonuclease Xni</fullName>
        <shortName evidence="8">FEN</shortName>
        <ecNumber evidence="8">3.1.-.-</ecNumber>
    </recommendedName>
</protein>
<name>A0A4R1NAL2_9GAMM</name>
<keyword evidence="11" id="KW-1185">Reference proteome</keyword>
<dbReference type="InterPro" id="IPR008918">
    <property type="entry name" value="HhH2"/>
</dbReference>
<feature type="region of interest" description="Interaction with DNA" evidence="8">
    <location>
        <begin position="184"/>
        <end position="189"/>
    </location>
</feature>
<evidence type="ECO:0000256" key="2">
    <source>
        <dbReference type="ARBA" id="ARBA00022723"/>
    </source>
</evidence>
<dbReference type="PANTHER" id="PTHR42646">
    <property type="entry name" value="FLAP ENDONUCLEASE XNI"/>
    <property type="match status" value="1"/>
</dbReference>
<dbReference type="GO" id="GO:0000287">
    <property type="term" value="F:magnesium ion binding"/>
    <property type="evidence" value="ECO:0007669"/>
    <property type="project" value="UniProtKB-UniRule"/>
</dbReference>
<evidence type="ECO:0000256" key="4">
    <source>
        <dbReference type="ARBA" id="ARBA00022801"/>
    </source>
</evidence>
<comment type="similarity">
    <text evidence="8">Belongs to the Xni family.</text>
</comment>
<reference evidence="10 11" key="1">
    <citation type="submission" date="2019-02" db="EMBL/GenBank/DDBJ databases">
        <title>Investigation of anaerobic lignin degradation for improved lignocellulosic biofuels.</title>
        <authorList>
            <person name="Deangelis K."/>
        </authorList>
    </citation>
    <scope>NUCLEOTIDE SEQUENCE [LARGE SCALE GENOMIC DNA]</scope>
    <source>
        <strain evidence="10 11">159R</strain>
    </source>
</reference>
<dbReference type="InterPro" id="IPR002421">
    <property type="entry name" value="5-3_exonuclease"/>
</dbReference>
<dbReference type="Proteomes" id="UP000294555">
    <property type="component" value="Unassembled WGS sequence"/>
</dbReference>
<dbReference type="Gene3D" id="3.40.50.1010">
    <property type="entry name" value="5'-nuclease"/>
    <property type="match status" value="1"/>
</dbReference>
<feature type="binding site" evidence="8">
    <location>
        <position position="180"/>
    </location>
    <ligand>
        <name>K(+)</name>
        <dbReference type="ChEBI" id="CHEBI:29103"/>
    </ligand>
</feature>
<comment type="cofactor">
    <cofactor evidence="8">
        <name>Mg(2+)</name>
        <dbReference type="ChEBI" id="CHEBI:18420"/>
    </cofactor>
    <text evidence="8">Binds 2 Mg(2+) per subunit. Only one magnesium ion has a direct interaction with the protein, the other interactions are indirect.</text>
</comment>
<feature type="binding site" evidence="8">
    <location>
        <position position="171"/>
    </location>
    <ligand>
        <name>K(+)</name>
        <dbReference type="ChEBI" id="CHEBI:29103"/>
    </ligand>
</feature>
<keyword evidence="3 8" id="KW-0255">Endonuclease</keyword>
<dbReference type="SMART" id="SM00475">
    <property type="entry name" value="53EXOc"/>
    <property type="match status" value="1"/>
</dbReference>
<keyword evidence="7 8" id="KW-0238">DNA-binding</keyword>
<evidence type="ECO:0000256" key="6">
    <source>
        <dbReference type="ARBA" id="ARBA00022958"/>
    </source>
</evidence>
<evidence type="ECO:0000259" key="9">
    <source>
        <dbReference type="SMART" id="SM00475"/>
    </source>
</evidence>
<dbReference type="CDD" id="cd09898">
    <property type="entry name" value="H3TH_53EXO"/>
    <property type="match status" value="1"/>
</dbReference>
<feature type="binding site" evidence="8">
    <location>
        <position position="185"/>
    </location>
    <ligand>
        <name>K(+)</name>
        <dbReference type="ChEBI" id="CHEBI:29103"/>
    </ligand>
</feature>
<feature type="binding site" evidence="8">
    <location>
        <position position="172"/>
    </location>
    <ligand>
        <name>K(+)</name>
        <dbReference type="ChEBI" id="CHEBI:29103"/>
    </ligand>
</feature>
<dbReference type="Pfam" id="PF01367">
    <property type="entry name" value="5_3_exonuc"/>
    <property type="match status" value="1"/>
</dbReference>
<dbReference type="GO" id="GO:0017108">
    <property type="term" value="F:5'-flap endonuclease activity"/>
    <property type="evidence" value="ECO:0007669"/>
    <property type="project" value="UniProtKB-UniRule"/>
</dbReference>
<accession>A0A4R1NAL2</accession>
<dbReference type="EC" id="3.1.-.-" evidence="8"/>
<dbReference type="GO" id="GO:0003677">
    <property type="term" value="F:DNA binding"/>
    <property type="evidence" value="ECO:0007669"/>
    <property type="project" value="UniProtKB-UniRule"/>
</dbReference>
<dbReference type="InterPro" id="IPR020046">
    <property type="entry name" value="5-3_exonucl_a-hlix_arch_N"/>
</dbReference>
<keyword evidence="4 8" id="KW-0378">Hydrolase</keyword>
<evidence type="ECO:0000313" key="11">
    <source>
        <dbReference type="Proteomes" id="UP000294555"/>
    </source>
</evidence>
<dbReference type="FunFam" id="1.10.150.20:FF:000003">
    <property type="entry name" value="DNA polymerase I"/>
    <property type="match status" value="1"/>
</dbReference>
<evidence type="ECO:0000256" key="1">
    <source>
        <dbReference type="ARBA" id="ARBA00022722"/>
    </source>
</evidence>
<dbReference type="Pfam" id="PF02739">
    <property type="entry name" value="5_3_exonuc_N"/>
    <property type="match status" value="1"/>
</dbReference>